<dbReference type="InterPro" id="IPR045766">
    <property type="entry name" value="MCAfunc"/>
</dbReference>
<dbReference type="GO" id="GO:0005262">
    <property type="term" value="F:calcium channel activity"/>
    <property type="evidence" value="ECO:0007669"/>
    <property type="project" value="UniProtKB-ARBA"/>
</dbReference>
<reference evidence="12" key="2">
    <citation type="journal article" date="2008" name="Nucleic Acids Res.">
        <title>The rice annotation project database (RAP-DB): 2008 update.</title>
        <authorList>
            <consortium name="The rice annotation project (RAP)"/>
        </authorList>
    </citation>
    <scope>GENOME REANNOTATION</scope>
    <source>
        <strain evidence="12">cv. Nipponbare</strain>
    </source>
</reference>
<comment type="subcellular location">
    <subcellularLocation>
        <location evidence="2">Membrane</location>
        <topology evidence="2">Single-pass membrane protein</topology>
    </subcellularLocation>
</comment>
<feature type="compositionally biased region" description="Basic and acidic residues" evidence="7">
    <location>
        <begin position="241"/>
        <end position="269"/>
    </location>
</feature>
<dbReference type="GO" id="GO:0007166">
    <property type="term" value="P:cell surface receptor signaling pathway"/>
    <property type="evidence" value="ECO:0007669"/>
    <property type="project" value="InterPro"/>
</dbReference>
<evidence type="ECO:0000259" key="10">
    <source>
        <dbReference type="Pfam" id="PF26138"/>
    </source>
</evidence>
<dbReference type="InterPro" id="IPR058353">
    <property type="entry name" value="DUF8040"/>
</dbReference>
<evidence type="ECO:0000313" key="11">
    <source>
        <dbReference type="EMBL" id="AAM51833.1"/>
    </source>
</evidence>
<feature type="region of interest" description="Disordered" evidence="7">
    <location>
        <begin position="239"/>
        <end position="269"/>
    </location>
</feature>
<evidence type="ECO:0000256" key="7">
    <source>
        <dbReference type="SAM" id="MobiDB-lite"/>
    </source>
</evidence>
<feature type="region of interest" description="Disordered" evidence="7">
    <location>
        <begin position="404"/>
        <end position="433"/>
    </location>
</feature>
<feature type="region of interest" description="Disordered" evidence="7">
    <location>
        <begin position="1066"/>
        <end position="1108"/>
    </location>
</feature>
<evidence type="ECO:0000256" key="1">
    <source>
        <dbReference type="ARBA" id="ARBA00001968"/>
    </source>
</evidence>
<evidence type="ECO:0000256" key="4">
    <source>
        <dbReference type="ARBA" id="ARBA00022723"/>
    </source>
</evidence>
<dbReference type="PANTHER" id="PTHR47906">
    <property type="entry name" value="OSJNBB0050O03.9 PROTEIN-RELATED"/>
    <property type="match status" value="1"/>
</dbReference>
<evidence type="ECO:0000256" key="5">
    <source>
        <dbReference type="ARBA" id="ARBA00022989"/>
    </source>
</evidence>
<dbReference type="InterPro" id="IPR036537">
    <property type="entry name" value="Adaptor_Cbl_N_dom_sf"/>
</dbReference>
<evidence type="ECO:0000256" key="6">
    <source>
        <dbReference type="ARBA" id="ARBA00023136"/>
    </source>
</evidence>
<keyword evidence="3" id="KW-0812">Transmembrane</keyword>
<evidence type="ECO:0000259" key="9">
    <source>
        <dbReference type="Pfam" id="PF19584"/>
    </source>
</evidence>
<dbReference type="FunFam" id="1.20.930.20:FF:000003">
    <property type="entry name" value="DNA mismatch repair protein MLH1"/>
    <property type="match status" value="1"/>
</dbReference>
<keyword evidence="4" id="KW-0479">Metal-binding</keyword>
<keyword evidence="6" id="KW-0472">Membrane</keyword>
<name>Q8LMQ4_ORYSJ</name>
<dbReference type="InterPro" id="IPR059179">
    <property type="entry name" value="MLKL-like_MCAfunc"/>
</dbReference>
<dbReference type="GO" id="GO:0016020">
    <property type="term" value="C:membrane"/>
    <property type="evidence" value="ECO:0007669"/>
    <property type="project" value="UniProtKB-SubCell"/>
</dbReference>
<feature type="compositionally biased region" description="Basic residues" evidence="7">
    <location>
        <begin position="1085"/>
        <end position="1104"/>
    </location>
</feature>
<accession>Q8LMQ4</accession>
<dbReference type="PANTHER" id="PTHR47906:SF3">
    <property type="entry name" value="EXPRESSED PROTEIN"/>
    <property type="match status" value="1"/>
</dbReference>
<protein>
    <submittedName>
        <fullName evidence="11">Uncharacterized protein</fullName>
    </submittedName>
</protein>
<dbReference type="AlphaFoldDB" id="Q8LMQ4"/>
<dbReference type="CDD" id="cd21037">
    <property type="entry name" value="MLKL_NTD"/>
    <property type="match status" value="1"/>
</dbReference>
<feature type="compositionally biased region" description="Basic and acidic residues" evidence="7">
    <location>
        <begin position="411"/>
        <end position="423"/>
    </location>
</feature>
<dbReference type="Pfam" id="PF26138">
    <property type="entry name" value="DUF8040"/>
    <property type="match status" value="1"/>
</dbReference>
<feature type="compositionally biased region" description="Polar residues" evidence="7">
    <location>
        <begin position="1072"/>
        <end position="1082"/>
    </location>
</feature>
<proteinExistence type="predicted"/>
<dbReference type="Proteomes" id="UP000000763">
    <property type="component" value="Chromosome 3"/>
</dbReference>
<dbReference type="Gene3D" id="1.20.930.20">
    <property type="entry name" value="Adaptor protein Cbl, N-terminal domain"/>
    <property type="match status" value="1"/>
</dbReference>
<dbReference type="GO" id="GO:0046872">
    <property type="term" value="F:metal ion binding"/>
    <property type="evidence" value="ECO:0007669"/>
    <property type="project" value="UniProtKB-KW"/>
</dbReference>
<reference evidence="12" key="1">
    <citation type="journal article" date="2005" name="Nature">
        <title>The map-based sequence of the rice genome.</title>
        <authorList>
            <consortium name="International rice genome sequencing project (IRGSP)"/>
            <person name="Matsumoto T."/>
            <person name="Wu J."/>
            <person name="Kanamori H."/>
            <person name="Katayose Y."/>
            <person name="Fujisawa M."/>
            <person name="Namiki N."/>
            <person name="Mizuno H."/>
            <person name="Yamamoto K."/>
            <person name="Antonio B.A."/>
            <person name="Baba T."/>
            <person name="Sakata K."/>
            <person name="Nagamura Y."/>
            <person name="Aoki H."/>
            <person name="Arikawa K."/>
            <person name="Arita K."/>
            <person name="Bito T."/>
            <person name="Chiden Y."/>
            <person name="Fujitsuka N."/>
            <person name="Fukunaka R."/>
            <person name="Hamada M."/>
            <person name="Harada C."/>
            <person name="Hayashi A."/>
            <person name="Hijishita S."/>
            <person name="Honda M."/>
            <person name="Hosokawa S."/>
            <person name="Ichikawa Y."/>
            <person name="Idonuma A."/>
            <person name="Iijima M."/>
            <person name="Ikeda M."/>
            <person name="Ikeno M."/>
            <person name="Ito K."/>
            <person name="Ito S."/>
            <person name="Ito T."/>
            <person name="Ito Y."/>
            <person name="Ito Y."/>
            <person name="Iwabuchi A."/>
            <person name="Kamiya K."/>
            <person name="Karasawa W."/>
            <person name="Kurita K."/>
            <person name="Katagiri S."/>
            <person name="Kikuta A."/>
            <person name="Kobayashi H."/>
            <person name="Kobayashi N."/>
            <person name="Machita K."/>
            <person name="Maehara T."/>
            <person name="Masukawa M."/>
            <person name="Mizubayashi T."/>
            <person name="Mukai Y."/>
            <person name="Nagasaki H."/>
            <person name="Nagata Y."/>
            <person name="Naito S."/>
            <person name="Nakashima M."/>
            <person name="Nakama Y."/>
            <person name="Nakamichi Y."/>
            <person name="Nakamura M."/>
            <person name="Meguro A."/>
            <person name="Negishi M."/>
            <person name="Ohta I."/>
            <person name="Ohta T."/>
            <person name="Okamoto M."/>
            <person name="Ono N."/>
            <person name="Saji S."/>
            <person name="Sakaguchi M."/>
            <person name="Sakai K."/>
            <person name="Shibata M."/>
            <person name="Shimokawa T."/>
            <person name="Song J."/>
            <person name="Takazaki Y."/>
            <person name="Terasawa K."/>
            <person name="Tsugane M."/>
            <person name="Tsuji K."/>
            <person name="Ueda S."/>
            <person name="Waki K."/>
            <person name="Yamagata H."/>
            <person name="Yamamoto M."/>
            <person name="Yamamoto S."/>
            <person name="Yamane H."/>
            <person name="Yoshiki S."/>
            <person name="Yoshihara R."/>
            <person name="Yukawa K."/>
            <person name="Zhong H."/>
            <person name="Yano M."/>
            <person name="Yuan Q."/>
            <person name="Ouyang S."/>
            <person name="Liu J."/>
            <person name="Jones K.M."/>
            <person name="Gansberger K."/>
            <person name="Moffat K."/>
            <person name="Hill J."/>
            <person name="Bera J."/>
            <person name="Fadrosh D."/>
            <person name="Jin S."/>
            <person name="Johri S."/>
            <person name="Kim M."/>
            <person name="Overton L."/>
            <person name="Reardon M."/>
            <person name="Tsitrin T."/>
            <person name="Vuong H."/>
            <person name="Weaver B."/>
            <person name="Ciecko A."/>
            <person name="Tallon L."/>
            <person name="Jackson J."/>
            <person name="Pai G."/>
            <person name="Aken S.V."/>
            <person name="Utterback T."/>
            <person name="Reidmuller S."/>
            <person name="Feldblyum T."/>
            <person name="Hsiao J."/>
            <person name="Zismann V."/>
            <person name="Iobst S."/>
            <person name="de Vazeille A.R."/>
            <person name="Buell C.R."/>
            <person name="Ying K."/>
            <person name="Li Y."/>
            <person name="Lu T."/>
            <person name="Huang Y."/>
            <person name="Zhao Q."/>
            <person name="Feng Q."/>
            <person name="Zhang L."/>
            <person name="Zhu J."/>
            <person name="Weng Q."/>
            <person name="Mu J."/>
            <person name="Lu Y."/>
            <person name="Fan D."/>
            <person name="Liu Y."/>
            <person name="Guan J."/>
            <person name="Zhang Y."/>
            <person name="Yu S."/>
            <person name="Liu X."/>
            <person name="Zhang Y."/>
            <person name="Hong G."/>
            <person name="Han B."/>
            <person name="Choisne N."/>
            <person name="Demange N."/>
            <person name="Orjeda G."/>
            <person name="Samain S."/>
            <person name="Cattolico L."/>
            <person name="Pelletier E."/>
            <person name="Couloux A."/>
            <person name="Segurens B."/>
            <person name="Wincker P."/>
            <person name="D'Hont A."/>
            <person name="Scarpelli C."/>
            <person name="Weissenbach J."/>
            <person name="Salanoubat M."/>
            <person name="Quetier F."/>
            <person name="Yu Y."/>
            <person name="Kim H.R."/>
            <person name="Rambo T."/>
            <person name="Currie J."/>
            <person name="Collura K."/>
            <person name="Luo M."/>
            <person name="Yang T."/>
            <person name="Ammiraju J.S.S."/>
            <person name="Engler F."/>
            <person name="Soderlund C."/>
            <person name="Wing R.A."/>
            <person name="Palmer L.E."/>
            <person name="de la Bastide M."/>
            <person name="Spiegel L."/>
            <person name="Nascimento L."/>
            <person name="Zutavern T."/>
            <person name="O'Shaughnessy A."/>
            <person name="Dike S."/>
            <person name="Dedhia N."/>
            <person name="Preston R."/>
            <person name="Balija V."/>
            <person name="McCombie W.R."/>
            <person name="Chow T."/>
            <person name="Chen H."/>
            <person name="Chung M."/>
            <person name="Chen C."/>
            <person name="Shaw J."/>
            <person name="Wu H."/>
            <person name="Hsiao K."/>
            <person name="Chao Y."/>
            <person name="Chu M."/>
            <person name="Cheng C."/>
            <person name="Hour A."/>
            <person name="Lee P."/>
            <person name="Lin S."/>
            <person name="Lin Y."/>
            <person name="Liou J."/>
            <person name="Liu S."/>
            <person name="Hsing Y."/>
            <person name="Raghuvanshi S."/>
            <person name="Mohanty A."/>
            <person name="Bharti A.K."/>
            <person name="Gaur A."/>
            <person name="Gupta V."/>
            <person name="Kumar D."/>
            <person name="Ravi V."/>
            <person name="Vij S."/>
            <person name="Kapur A."/>
            <person name="Khurana P."/>
            <person name="Khurana P."/>
            <person name="Khurana J.P."/>
            <person name="Tyagi A.K."/>
            <person name="Gaikwad K."/>
            <person name="Singh A."/>
            <person name="Dalal V."/>
            <person name="Srivastava S."/>
            <person name="Dixit A."/>
            <person name="Pal A.K."/>
            <person name="Ghazi I.A."/>
            <person name="Yadav M."/>
            <person name="Pandit A."/>
            <person name="Bhargava A."/>
            <person name="Sureshbabu K."/>
            <person name="Batra K."/>
            <person name="Sharma T.R."/>
            <person name="Mohapatra T."/>
            <person name="Singh N.K."/>
            <person name="Messing J."/>
            <person name="Nelson A.B."/>
            <person name="Fuks G."/>
            <person name="Kavchok S."/>
            <person name="Keizer G."/>
            <person name="Linton E."/>
            <person name="Llaca V."/>
            <person name="Song R."/>
            <person name="Tanyolac B."/>
            <person name="Young S."/>
            <person name="Ho-Il K."/>
            <person name="Hahn J.H."/>
            <person name="Sangsakoo G."/>
            <person name="Vanavichit A."/>
            <person name="de Mattos Luiz.A.T."/>
            <person name="Zimmer P.D."/>
            <person name="Malone G."/>
            <person name="Dellagostin O."/>
            <person name="de Oliveira A.C."/>
            <person name="Bevan M."/>
            <person name="Bancroft I."/>
            <person name="Minx P."/>
            <person name="Cordum H."/>
            <person name="Wilson R."/>
            <person name="Cheng Z."/>
            <person name="Jin W."/>
            <person name="Jiang J."/>
            <person name="Leong S.A."/>
            <person name="Iwama H."/>
            <person name="Gojobori T."/>
            <person name="Itoh T."/>
            <person name="Niimura Y."/>
            <person name="Fujii Y."/>
            <person name="Habara T."/>
            <person name="Sakai H."/>
            <person name="Sato Y."/>
            <person name="Wilson G."/>
            <person name="Kumar K."/>
            <person name="McCouch S."/>
            <person name="Juretic N."/>
            <person name="Hoen D."/>
            <person name="Wright S."/>
            <person name="Bruskiewich R."/>
            <person name="Bureau T."/>
            <person name="Miyao A."/>
            <person name="Hirochika H."/>
            <person name="Nishikawa T."/>
            <person name="Kadowaki K."/>
            <person name="Sugiura M."/>
            <person name="Burr B."/>
            <person name="Sasaki T."/>
        </authorList>
    </citation>
    <scope>NUCLEOTIDE SEQUENCE [LARGE SCALE GENOMIC DNA]</scope>
    <source>
        <strain evidence="12">cv. Nipponbare</strain>
    </source>
</reference>
<dbReference type="Pfam" id="PF13359">
    <property type="entry name" value="DDE_Tnp_4"/>
    <property type="match status" value="1"/>
</dbReference>
<dbReference type="InterPro" id="IPR027806">
    <property type="entry name" value="HARBI1_dom"/>
</dbReference>
<comment type="cofactor">
    <cofactor evidence="1">
        <name>a divalent metal cation</name>
        <dbReference type="ChEBI" id="CHEBI:60240"/>
    </cofactor>
</comment>
<gene>
    <name evidence="11" type="primary">OSJNBa0011L14.7</name>
</gene>
<organism evidence="11 12">
    <name type="scientific">Oryza sativa subsp. japonica</name>
    <name type="common">Rice</name>
    <dbReference type="NCBI Taxonomy" id="39947"/>
    <lineage>
        <taxon>Eukaryota</taxon>
        <taxon>Viridiplantae</taxon>
        <taxon>Streptophyta</taxon>
        <taxon>Embryophyta</taxon>
        <taxon>Tracheophyta</taxon>
        <taxon>Spermatophyta</taxon>
        <taxon>Magnoliopsida</taxon>
        <taxon>Liliopsida</taxon>
        <taxon>Poales</taxon>
        <taxon>Poaceae</taxon>
        <taxon>BOP clade</taxon>
        <taxon>Oryzoideae</taxon>
        <taxon>Oryzeae</taxon>
        <taxon>Oryzinae</taxon>
        <taxon>Oryza</taxon>
        <taxon>Oryza sativa</taxon>
    </lineage>
</organism>
<evidence type="ECO:0000259" key="8">
    <source>
        <dbReference type="Pfam" id="PF13359"/>
    </source>
</evidence>
<dbReference type="Pfam" id="PF19584">
    <property type="entry name" value="MCAfunc"/>
    <property type="match status" value="1"/>
</dbReference>
<feature type="domain" description="DUF8040" evidence="10">
    <location>
        <begin position="584"/>
        <end position="668"/>
    </location>
</feature>
<feature type="domain" description="DDE Tnp4" evidence="8">
    <location>
        <begin position="703"/>
        <end position="869"/>
    </location>
</feature>
<evidence type="ECO:0000313" key="12">
    <source>
        <dbReference type="Proteomes" id="UP000000763"/>
    </source>
</evidence>
<dbReference type="EMBL" id="AC105730">
    <property type="protein sequence ID" value="AAM51833.1"/>
    <property type="molecule type" value="Genomic_DNA"/>
</dbReference>
<evidence type="ECO:0000256" key="3">
    <source>
        <dbReference type="ARBA" id="ARBA00022692"/>
    </source>
</evidence>
<evidence type="ECO:0000256" key="2">
    <source>
        <dbReference type="ARBA" id="ARBA00004167"/>
    </source>
</evidence>
<sequence length="1202" mass="137006">MASWENLGDVATVVQLTGLDAVRLISMIVKAASTARLHKRNCRRFAQHLKLIGGLLEQLRVSELKKYPETREPLEQLEDALRRAYLLVHSCQDRSYLYLLAMGWNIVYQFRKAQNEIDNYLRLVPLITLVDNARVRERMEYIERDQCEYSFDDEDKEVQDALLNPDPSTNPTVVLKKTLSCSYPNLPFNEALRKESEKLQVELQRSQSNMDMGQCEVIQHLLGVTKTVASSIPEKCATPKVSEKADSNHTKVSEDSAKTYHDDSPKKQKDACTAPRFENILFPLWNILKDCFNCEEQAHGGCIDDFLSHLMCCCCALVQEWREVEIRGAYDCHLLLSQAAAEALDNESMLDEYKVQHIIGRDRNAKSPRSEAAFSVAVRLHWAKSEIQQLQRLMLSALSNSKTGKSIDGLTEPRLRLPPDHAAETPNTRPATNVPYRKEVPAILLHCRCPGDQRIKLRTPCRQQENLLSTGHRFPPLEKIKGQFGSWPMLGLPIYGSSKHSSCTDSGVLSCCEKHHRLLQEKMENTRQQYMHHFLLTKKAVVVLCLLIIIWLRNKYRRRSSRKGVKYGPLVHRDVWRTSELIRLINISDRTCTQQLRMSRAVFYKLCARLRNKGLLVDTFHVSVEEQVAMFLKKVGQHHSVSCVGFSFWRSGETVSRYFRIVLRAMCEIARELIYIRSTNTHSKITSKKNKFYPYFKDCIGALDGTHIRASVPAKKVDRFRGRKPYPTQNVLAAVDFDLRFIYILAGWEGSAHDSLVLQDALSRPNGLKILEGKFFLADAGYAARPGILPSYRRVRYHLKEFRGPQGPHGPQGPKCPKELFNYRHSSLRTTIERAFGALKNRFKILMNKPFIPLKAQSMVVIACCALHNWILENGSDEFVNDEKTCMGKRTEGTSEEGGSREKYISWSDDATQFMLEWYIELRKDKPSTFKWKKQHHQQCAIALKDKFGIRVTKSQVHRHLRLCKEKWSWICVALGKSGYGFDAASCKFNIDPSEKDSNKLGTTKYNYLTKPIKFFHLFEELFVGCSKADGSLAIDQFNANGSSDSDGSGSIKELEEYIFALEDGGHDSDTIARNSPTTDGTYSGHKRRSVKSPTKKTLKHKTSHKEEEQDELAGSILKLANKLASVEQSIVGDPNASIWRRIEDLTIPASDKIELATFLAKPEQEIFRSYLRVASDASFQAWVIDYLERKCACNGGNGCTM</sequence>
<keyword evidence="5" id="KW-1133">Transmembrane helix</keyword>
<feature type="domain" description="MCAfunc" evidence="9">
    <location>
        <begin position="24"/>
        <end position="165"/>
    </location>
</feature>